<feature type="compositionally biased region" description="Low complexity" evidence="1">
    <location>
        <begin position="162"/>
        <end position="178"/>
    </location>
</feature>
<protein>
    <submittedName>
        <fullName evidence="2">Uncharacterized protein</fullName>
    </submittedName>
</protein>
<feature type="compositionally biased region" description="Low complexity" evidence="1">
    <location>
        <begin position="234"/>
        <end position="251"/>
    </location>
</feature>
<feature type="region of interest" description="Disordered" evidence="1">
    <location>
        <begin position="158"/>
        <end position="180"/>
    </location>
</feature>
<feature type="compositionally biased region" description="Low complexity" evidence="1">
    <location>
        <begin position="25"/>
        <end position="54"/>
    </location>
</feature>
<feature type="region of interest" description="Disordered" evidence="1">
    <location>
        <begin position="234"/>
        <end position="291"/>
    </location>
</feature>
<feature type="compositionally biased region" description="Polar residues" evidence="1">
    <location>
        <begin position="108"/>
        <end position="120"/>
    </location>
</feature>
<reference evidence="2" key="1">
    <citation type="submission" date="2021-01" db="EMBL/GenBank/DDBJ databases">
        <authorList>
            <person name="Corre E."/>
            <person name="Pelletier E."/>
            <person name="Niang G."/>
            <person name="Scheremetjew M."/>
            <person name="Finn R."/>
            <person name="Kale V."/>
            <person name="Holt S."/>
            <person name="Cochrane G."/>
            <person name="Meng A."/>
            <person name="Brown T."/>
            <person name="Cohen L."/>
        </authorList>
    </citation>
    <scope>NUCLEOTIDE SEQUENCE</scope>
    <source>
        <strain evidence="2">CCMP1661</strain>
    </source>
</reference>
<sequence>MAAIDKQIDMSLDDIIKLKNKKQNSNKPKQNQNKPKQNLNKNKQNQNRPNPGQGNRRKPGNINNQSRRNPKLQNGIANNRARVAAAKKIAQNAQNRAALMNKNRRNPGLQNQGGNARSRNGTGRVQRTNQRRNQPNQQKPNVYKKAQNVKVNQNLRVGGLGNRTMNRNRNNVRRNQSNQMQKPVRINRPTLVSATQPKAKASQRNAQAKPQGPLKFSLPKGTDMKISFATGVKTAKPPTYTPAAAPRAPAPQSVGFLSSRSNNTQAQPARKAPGNTYRPRPGRGGGSVMVR</sequence>
<dbReference type="AlphaFoldDB" id="A0A7S2V550"/>
<feature type="compositionally biased region" description="Gly residues" evidence="1">
    <location>
        <begin position="282"/>
        <end position="291"/>
    </location>
</feature>
<gene>
    <name evidence="2" type="ORF">FJAP1339_LOCUS9427</name>
</gene>
<feature type="compositionally biased region" description="Polar residues" evidence="1">
    <location>
        <begin position="255"/>
        <end position="267"/>
    </location>
</feature>
<evidence type="ECO:0000313" key="2">
    <source>
        <dbReference type="EMBL" id="CAD9870035.1"/>
    </source>
</evidence>
<feature type="region of interest" description="Disordered" evidence="1">
    <location>
        <begin position="19"/>
        <end position="77"/>
    </location>
</feature>
<name>A0A7S2V550_9STRA</name>
<organism evidence="2">
    <name type="scientific">Fibrocapsa japonica</name>
    <dbReference type="NCBI Taxonomy" id="94617"/>
    <lineage>
        <taxon>Eukaryota</taxon>
        <taxon>Sar</taxon>
        <taxon>Stramenopiles</taxon>
        <taxon>Ochrophyta</taxon>
        <taxon>Raphidophyceae</taxon>
        <taxon>Chattonellales</taxon>
        <taxon>Chattonellaceae</taxon>
        <taxon>Fibrocapsa</taxon>
    </lineage>
</organism>
<feature type="region of interest" description="Disordered" evidence="1">
    <location>
        <begin position="200"/>
        <end position="221"/>
    </location>
</feature>
<feature type="compositionally biased region" description="Low complexity" evidence="1">
    <location>
        <begin position="121"/>
        <end position="141"/>
    </location>
</feature>
<feature type="region of interest" description="Disordered" evidence="1">
    <location>
        <begin position="99"/>
        <end position="143"/>
    </location>
</feature>
<proteinExistence type="predicted"/>
<accession>A0A7S2V550</accession>
<evidence type="ECO:0000256" key="1">
    <source>
        <dbReference type="SAM" id="MobiDB-lite"/>
    </source>
</evidence>
<dbReference type="EMBL" id="HBHR01018678">
    <property type="protein sequence ID" value="CAD9870035.1"/>
    <property type="molecule type" value="Transcribed_RNA"/>
</dbReference>